<dbReference type="InterPro" id="IPR011527">
    <property type="entry name" value="ABC1_TM_dom"/>
</dbReference>
<keyword evidence="8" id="KW-0547">Nucleotide-binding</keyword>
<keyword evidence="8" id="KW-0067">ATP-binding</keyword>
<reference evidence="9" key="1">
    <citation type="journal article" date="2019" name="Int. J. Syst. Evol. Microbiol.">
        <title>The Global Catalogue of Microorganisms (GCM) 10K type strain sequencing project: providing services to taxonomists for standard genome sequencing and annotation.</title>
        <authorList>
            <consortium name="The Broad Institute Genomics Platform"/>
            <consortium name="The Broad Institute Genome Sequencing Center for Infectious Disease"/>
            <person name="Wu L."/>
            <person name="Ma J."/>
        </authorList>
    </citation>
    <scope>NUCLEOTIDE SEQUENCE [LARGE SCALE GENOMIC DNA]</scope>
    <source>
        <strain evidence="9">JCM 17440</strain>
    </source>
</reference>
<feature type="transmembrane region" description="Helical" evidence="5">
    <location>
        <begin position="154"/>
        <end position="187"/>
    </location>
</feature>
<dbReference type="Gene3D" id="3.40.50.300">
    <property type="entry name" value="P-loop containing nucleotide triphosphate hydrolases"/>
    <property type="match status" value="1"/>
</dbReference>
<feature type="transmembrane region" description="Helical" evidence="5">
    <location>
        <begin position="281"/>
        <end position="299"/>
    </location>
</feature>
<evidence type="ECO:0000256" key="3">
    <source>
        <dbReference type="ARBA" id="ARBA00022989"/>
    </source>
</evidence>
<dbReference type="InterPro" id="IPR027417">
    <property type="entry name" value="P-loop_NTPase"/>
</dbReference>
<dbReference type="EMBL" id="BAABAS010000003">
    <property type="protein sequence ID" value="GAA4225096.1"/>
    <property type="molecule type" value="Genomic_DNA"/>
</dbReference>
<feature type="transmembrane region" description="Helical" evidence="5">
    <location>
        <begin position="69"/>
        <end position="89"/>
    </location>
</feature>
<evidence type="ECO:0000313" key="8">
    <source>
        <dbReference type="EMBL" id="GAA4225096.1"/>
    </source>
</evidence>
<feature type="transmembrane region" description="Helical" evidence="5">
    <location>
        <begin position="253"/>
        <end position="275"/>
    </location>
</feature>
<evidence type="ECO:0000259" key="6">
    <source>
        <dbReference type="PROSITE" id="PS50893"/>
    </source>
</evidence>
<dbReference type="InterPro" id="IPR039421">
    <property type="entry name" value="Type_1_exporter"/>
</dbReference>
<protein>
    <submittedName>
        <fullName evidence="8">ABC transporter ATP-binding protein</fullName>
    </submittedName>
</protein>
<dbReference type="CDD" id="cd07346">
    <property type="entry name" value="ABC_6TM_exporters"/>
    <property type="match status" value="1"/>
</dbReference>
<proteinExistence type="predicted"/>
<sequence>MREFPEPDTGVPHLGSPLRFLLWFVSVYKAPMTFAVLFGSACTVAQALIPAAVGRGIDQGLIGQDRRALLVWSGCVLLLGLIQAVTGTLRDRCALTNRLGATYRTVRMLTAKVADLGAELPRSISAGSLVTISTTDLGRIGLALESMARGGGAVVSIVLIAVLMLVASWQLGGVVLLGVPLVAWVVARLMRRLHQRQNDLRERQGALTDLAVDIVDGLQVMRGVGGERVFAARYAARSQRVRSEGVRLATVEAWIAGCRLLFPGFLTTAIVGLGIHQVRAGVLSPGALVAFYGYAVFLAEQMRRLTTTVDRLTRALAGAQRIVGVLSAVRQTGSGTRTMPDHRDEFFLADPVSGLTVPAGSHTAIVCARASEADALADRLGHYADPPGGYAGVPLDEFPVDEVRRRILLVDRDPKLFSGVLADQLGCAADPDEVGRALWAASAQDVIDALPDGLKQEIGGGREFSGGQRQRLALARALAADPETLILLDPTSAQDAHTEARIADRVRAHRAGRRTVVLTTSPILLDRADHVIFVENGRVTAEGTHRELLGSPSYRPVVSRGVNL</sequence>
<dbReference type="GO" id="GO:0005524">
    <property type="term" value="F:ATP binding"/>
    <property type="evidence" value="ECO:0007669"/>
    <property type="project" value="UniProtKB-KW"/>
</dbReference>
<dbReference type="InterPro" id="IPR003439">
    <property type="entry name" value="ABC_transporter-like_ATP-bd"/>
</dbReference>
<dbReference type="Pfam" id="PF00005">
    <property type="entry name" value="ABC_tran"/>
    <property type="match status" value="1"/>
</dbReference>
<evidence type="ECO:0000259" key="7">
    <source>
        <dbReference type="PROSITE" id="PS50929"/>
    </source>
</evidence>
<dbReference type="Pfam" id="PF00664">
    <property type="entry name" value="ABC_membrane"/>
    <property type="match status" value="1"/>
</dbReference>
<comment type="subcellular location">
    <subcellularLocation>
        <location evidence="1">Cell membrane</location>
        <topology evidence="1">Multi-pass membrane protein</topology>
    </subcellularLocation>
</comment>
<dbReference type="InterPro" id="IPR017871">
    <property type="entry name" value="ABC_transporter-like_CS"/>
</dbReference>
<organism evidence="8 9">
    <name type="scientific">Actinomadura meridiana</name>
    <dbReference type="NCBI Taxonomy" id="559626"/>
    <lineage>
        <taxon>Bacteria</taxon>
        <taxon>Bacillati</taxon>
        <taxon>Actinomycetota</taxon>
        <taxon>Actinomycetes</taxon>
        <taxon>Streptosporangiales</taxon>
        <taxon>Thermomonosporaceae</taxon>
        <taxon>Actinomadura</taxon>
    </lineage>
</organism>
<name>A0ABP8BSU4_9ACTN</name>
<evidence type="ECO:0000256" key="5">
    <source>
        <dbReference type="SAM" id="Phobius"/>
    </source>
</evidence>
<dbReference type="Gene3D" id="1.20.1560.10">
    <property type="entry name" value="ABC transporter type 1, transmembrane domain"/>
    <property type="match status" value="1"/>
</dbReference>
<keyword evidence="4 5" id="KW-0472">Membrane</keyword>
<evidence type="ECO:0000256" key="2">
    <source>
        <dbReference type="ARBA" id="ARBA00022692"/>
    </source>
</evidence>
<dbReference type="SUPFAM" id="SSF52540">
    <property type="entry name" value="P-loop containing nucleoside triphosphate hydrolases"/>
    <property type="match status" value="1"/>
</dbReference>
<feature type="domain" description="ABC transporter" evidence="6">
    <location>
        <begin position="329"/>
        <end position="561"/>
    </location>
</feature>
<keyword evidence="9" id="KW-1185">Reference proteome</keyword>
<keyword evidence="2 5" id="KW-0812">Transmembrane</keyword>
<dbReference type="InterPro" id="IPR036640">
    <property type="entry name" value="ABC1_TM_sf"/>
</dbReference>
<dbReference type="SUPFAM" id="SSF90123">
    <property type="entry name" value="ABC transporter transmembrane region"/>
    <property type="match status" value="1"/>
</dbReference>
<feature type="transmembrane region" description="Helical" evidence="5">
    <location>
        <begin position="20"/>
        <end position="49"/>
    </location>
</feature>
<dbReference type="PROSITE" id="PS50929">
    <property type="entry name" value="ABC_TM1F"/>
    <property type="match status" value="1"/>
</dbReference>
<accession>A0ABP8BSU4</accession>
<feature type="domain" description="ABC transmembrane type-1" evidence="7">
    <location>
        <begin position="34"/>
        <end position="314"/>
    </location>
</feature>
<dbReference type="PROSITE" id="PS50893">
    <property type="entry name" value="ABC_TRANSPORTER_2"/>
    <property type="match status" value="1"/>
</dbReference>
<dbReference type="Proteomes" id="UP001501710">
    <property type="component" value="Unassembled WGS sequence"/>
</dbReference>
<comment type="caution">
    <text evidence="8">The sequence shown here is derived from an EMBL/GenBank/DDBJ whole genome shotgun (WGS) entry which is preliminary data.</text>
</comment>
<gene>
    <name evidence="8" type="ORF">GCM10022254_06230</name>
</gene>
<evidence type="ECO:0000256" key="4">
    <source>
        <dbReference type="ARBA" id="ARBA00023136"/>
    </source>
</evidence>
<dbReference type="PANTHER" id="PTHR43394:SF1">
    <property type="entry name" value="ATP-BINDING CASSETTE SUB-FAMILY B MEMBER 10, MITOCHONDRIAL"/>
    <property type="match status" value="1"/>
</dbReference>
<evidence type="ECO:0000256" key="1">
    <source>
        <dbReference type="ARBA" id="ARBA00004651"/>
    </source>
</evidence>
<dbReference type="PROSITE" id="PS00211">
    <property type="entry name" value="ABC_TRANSPORTER_1"/>
    <property type="match status" value="1"/>
</dbReference>
<dbReference type="PANTHER" id="PTHR43394">
    <property type="entry name" value="ATP-DEPENDENT PERMEASE MDL1, MITOCHONDRIAL"/>
    <property type="match status" value="1"/>
</dbReference>
<evidence type="ECO:0000313" key="9">
    <source>
        <dbReference type="Proteomes" id="UP001501710"/>
    </source>
</evidence>
<keyword evidence="3 5" id="KW-1133">Transmembrane helix</keyword>